<dbReference type="PANTHER" id="PTHR43080">
    <property type="entry name" value="CBS DOMAIN-CONTAINING PROTEIN CBSX3, MITOCHONDRIAL"/>
    <property type="match status" value="1"/>
</dbReference>
<dbReference type="RefSeq" id="WP_189183844.1">
    <property type="nucleotide sequence ID" value="NZ_BMMM01000001.1"/>
</dbReference>
<comment type="caution">
    <text evidence="5">The sequence shown here is derived from an EMBL/GenBank/DDBJ whole genome shotgun (WGS) entry which is preliminary data.</text>
</comment>
<evidence type="ECO:0000256" key="3">
    <source>
        <dbReference type="SAM" id="MobiDB-lite"/>
    </source>
</evidence>
<dbReference type="PROSITE" id="PS51371">
    <property type="entry name" value="CBS"/>
    <property type="match status" value="2"/>
</dbReference>
<dbReference type="AlphaFoldDB" id="A0A917XQU7"/>
<dbReference type="InterPro" id="IPR046342">
    <property type="entry name" value="CBS_dom_sf"/>
</dbReference>
<dbReference type="PANTHER" id="PTHR43080:SF29">
    <property type="entry name" value="OS02G0818000 PROTEIN"/>
    <property type="match status" value="1"/>
</dbReference>
<dbReference type="InterPro" id="IPR000644">
    <property type="entry name" value="CBS_dom"/>
</dbReference>
<gene>
    <name evidence="5" type="ORF">GCM10011579_001640</name>
</gene>
<feature type="region of interest" description="Disordered" evidence="3">
    <location>
        <begin position="1"/>
        <end position="101"/>
    </location>
</feature>
<proteinExistence type="predicted"/>
<evidence type="ECO:0000256" key="1">
    <source>
        <dbReference type="ARBA" id="ARBA00023122"/>
    </source>
</evidence>
<dbReference type="CDD" id="cd04586">
    <property type="entry name" value="CBS_pair_BON_assoc"/>
    <property type="match status" value="1"/>
</dbReference>
<sequence length="308" mass="32906">MNKHENFSTDADARRAVPSHQHRPSEEGGQDLLLRYLGAVATASARHAGAERQAESAPTGTTPGTSPRPTAAPGPPPETETGGLAEGRPPQPPTEPEAPLVRDLMDVPAVSMRDDLPYREIARLLAREHVGAVPVVDADDQVVGVVSESDLLAKVAFEASGHRPGRIGRLRDRRLHEKARGETAADLMTSPAVTVLPGATIAEAAWLAALSRLKRLPVTDHDGRLVGVVRRNALLQALIRDDAGIQEEIETKIHAFCTPTDRDAVVVKVHDGVVQLTGQMSQSSMSRLVAEVEGMEDVVEVSNHLTAV</sequence>
<reference evidence="5 6" key="1">
    <citation type="journal article" date="2014" name="Int. J. Syst. Evol. Microbiol.">
        <title>Complete genome sequence of Corynebacterium casei LMG S-19264T (=DSM 44701T), isolated from a smear-ripened cheese.</title>
        <authorList>
            <consortium name="US DOE Joint Genome Institute (JGI-PGF)"/>
            <person name="Walter F."/>
            <person name="Albersmeier A."/>
            <person name="Kalinowski J."/>
            <person name="Ruckert C."/>
        </authorList>
    </citation>
    <scope>NUCLEOTIDE SEQUENCE [LARGE SCALE GENOMIC DNA]</scope>
    <source>
        <strain evidence="5 6">CGMCC 4.7111</strain>
    </source>
</reference>
<accession>A0A917XQU7</accession>
<feature type="compositionally biased region" description="Basic and acidic residues" evidence="3">
    <location>
        <begin position="1"/>
        <end position="15"/>
    </location>
</feature>
<dbReference type="Pfam" id="PF04972">
    <property type="entry name" value="BON"/>
    <property type="match status" value="1"/>
</dbReference>
<protein>
    <recommendedName>
        <fullName evidence="4">CBS domain-containing protein</fullName>
    </recommendedName>
</protein>
<evidence type="ECO:0000259" key="4">
    <source>
        <dbReference type="PROSITE" id="PS51371"/>
    </source>
</evidence>
<feature type="domain" description="CBS" evidence="4">
    <location>
        <begin position="188"/>
        <end position="244"/>
    </location>
</feature>
<dbReference type="SUPFAM" id="SSF54631">
    <property type="entry name" value="CBS-domain pair"/>
    <property type="match status" value="1"/>
</dbReference>
<dbReference type="EMBL" id="BMMM01000001">
    <property type="protein sequence ID" value="GGN48704.1"/>
    <property type="molecule type" value="Genomic_DNA"/>
</dbReference>
<organism evidence="5 6">
    <name type="scientific">Streptomyces albiflavescens</name>
    <dbReference type="NCBI Taxonomy" id="1623582"/>
    <lineage>
        <taxon>Bacteria</taxon>
        <taxon>Bacillati</taxon>
        <taxon>Actinomycetota</taxon>
        <taxon>Actinomycetes</taxon>
        <taxon>Kitasatosporales</taxon>
        <taxon>Streptomycetaceae</taxon>
        <taxon>Streptomyces</taxon>
    </lineage>
</organism>
<dbReference type="InterPro" id="IPR007055">
    <property type="entry name" value="BON_dom"/>
</dbReference>
<feature type="domain" description="CBS" evidence="4">
    <location>
        <begin position="105"/>
        <end position="165"/>
    </location>
</feature>
<name>A0A917XQU7_9ACTN</name>
<keyword evidence="1 2" id="KW-0129">CBS domain</keyword>
<dbReference type="Proteomes" id="UP000600365">
    <property type="component" value="Unassembled WGS sequence"/>
</dbReference>
<dbReference type="SMART" id="SM00116">
    <property type="entry name" value="CBS"/>
    <property type="match status" value="2"/>
</dbReference>
<evidence type="ECO:0000313" key="5">
    <source>
        <dbReference type="EMBL" id="GGN48704.1"/>
    </source>
</evidence>
<keyword evidence="6" id="KW-1185">Reference proteome</keyword>
<feature type="compositionally biased region" description="Low complexity" evidence="3">
    <location>
        <begin position="79"/>
        <end position="88"/>
    </location>
</feature>
<evidence type="ECO:0000313" key="6">
    <source>
        <dbReference type="Proteomes" id="UP000600365"/>
    </source>
</evidence>
<dbReference type="Pfam" id="PF00571">
    <property type="entry name" value="CBS"/>
    <property type="match status" value="2"/>
</dbReference>
<dbReference type="InterPro" id="IPR051257">
    <property type="entry name" value="Diverse_CBS-Domain"/>
</dbReference>
<feature type="compositionally biased region" description="Low complexity" evidence="3">
    <location>
        <begin position="55"/>
        <end position="69"/>
    </location>
</feature>
<evidence type="ECO:0000256" key="2">
    <source>
        <dbReference type="PROSITE-ProRule" id="PRU00703"/>
    </source>
</evidence>
<dbReference type="Gene3D" id="3.10.580.10">
    <property type="entry name" value="CBS-domain"/>
    <property type="match status" value="1"/>
</dbReference>